<proteinExistence type="predicted"/>
<gene>
    <name evidence="1" type="ORF">F4553_001976</name>
</gene>
<evidence type="ECO:0000313" key="2">
    <source>
        <dbReference type="Proteomes" id="UP000587527"/>
    </source>
</evidence>
<name>A0A841BHM1_9ACTN</name>
<dbReference type="SUPFAM" id="SSF160207">
    <property type="entry name" value="NMB0488-like"/>
    <property type="match status" value="1"/>
</dbReference>
<organism evidence="1 2">
    <name type="scientific">Allocatelliglobosispora scoriae</name>
    <dbReference type="NCBI Taxonomy" id="643052"/>
    <lineage>
        <taxon>Bacteria</taxon>
        <taxon>Bacillati</taxon>
        <taxon>Actinomycetota</taxon>
        <taxon>Actinomycetes</taxon>
        <taxon>Micromonosporales</taxon>
        <taxon>Micromonosporaceae</taxon>
        <taxon>Allocatelliglobosispora</taxon>
    </lineage>
</organism>
<comment type="caution">
    <text evidence="1">The sequence shown here is derived from an EMBL/GenBank/DDBJ whole genome shotgun (WGS) entry which is preliminary data.</text>
</comment>
<evidence type="ECO:0000313" key="1">
    <source>
        <dbReference type="EMBL" id="MBB5868597.1"/>
    </source>
</evidence>
<protein>
    <submittedName>
        <fullName evidence="1">Uncharacterized protein</fullName>
    </submittedName>
</protein>
<sequence length="146" mass="16058">MTVEKHGDKIVVVPYLRTTSGYYISGEQLAICPSDVADKSLGDLVKEAFRHTDMDFLPVDSTTLKARFAKHKKAIGVRNMRQYMEQALAVQLLLDADEVLAVSPTRNEGSRGGFAFREHEGRQIKFGDASSSEIGEAVRAVLALSD</sequence>
<dbReference type="Proteomes" id="UP000587527">
    <property type="component" value="Unassembled WGS sequence"/>
</dbReference>
<dbReference type="RefSeq" id="WP_184834657.1">
    <property type="nucleotide sequence ID" value="NZ_JACHMN010000002.1"/>
</dbReference>
<reference evidence="1 2" key="1">
    <citation type="submission" date="2020-08" db="EMBL/GenBank/DDBJ databases">
        <title>Sequencing the genomes of 1000 actinobacteria strains.</title>
        <authorList>
            <person name="Klenk H.-P."/>
        </authorList>
    </citation>
    <scope>NUCLEOTIDE SEQUENCE [LARGE SCALE GENOMIC DNA]</scope>
    <source>
        <strain evidence="1 2">DSM 45362</strain>
    </source>
</reference>
<keyword evidence="2" id="KW-1185">Reference proteome</keyword>
<dbReference type="AlphaFoldDB" id="A0A841BHM1"/>
<accession>A0A841BHM1</accession>
<dbReference type="Gene3D" id="3.40.1590.10">
    <property type="entry name" value="NMB0488-like"/>
    <property type="match status" value="1"/>
</dbReference>
<dbReference type="EMBL" id="JACHMN010000002">
    <property type="protein sequence ID" value="MBB5868597.1"/>
    <property type="molecule type" value="Genomic_DNA"/>
</dbReference>
<dbReference type="InterPro" id="IPR037891">
    <property type="entry name" value="Cdil-like_sf"/>
</dbReference>